<accession>A0A146L328</accession>
<gene>
    <name evidence="2" type="ORF">g.17547</name>
</gene>
<feature type="region of interest" description="Disordered" evidence="1">
    <location>
        <begin position="32"/>
        <end position="91"/>
    </location>
</feature>
<name>A0A146L328_LYGHE</name>
<proteinExistence type="predicted"/>
<feature type="region of interest" description="Disordered" evidence="1">
    <location>
        <begin position="259"/>
        <end position="286"/>
    </location>
</feature>
<feature type="compositionally biased region" description="Basic residues" evidence="1">
    <location>
        <begin position="274"/>
        <end position="286"/>
    </location>
</feature>
<protein>
    <submittedName>
        <fullName evidence="2">Uncharacterized protein</fullName>
    </submittedName>
</protein>
<organism evidence="2">
    <name type="scientific">Lygus hesperus</name>
    <name type="common">Western plant bug</name>
    <dbReference type="NCBI Taxonomy" id="30085"/>
    <lineage>
        <taxon>Eukaryota</taxon>
        <taxon>Metazoa</taxon>
        <taxon>Ecdysozoa</taxon>
        <taxon>Arthropoda</taxon>
        <taxon>Hexapoda</taxon>
        <taxon>Insecta</taxon>
        <taxon>Pterygota</taxon>
        <taxon>Neoptera</taxon>
        <taxon>Paraneoptera</taxon>
        <taxon>Hemiptera</taxon>
        <taxon>Heteroptera</taxon>
        <taxon>Panheteroptera</taxon>
        <taxon>Cimicomorpha</taxon>
        <taxon>Miridae</taxon>
        <taxon>Mirini</taxon>
        <taxon>Lygus</taxon>
    </lineage>
</organism>
<sequence>MGSHNNNRAQSPQFVVQLDAIVTDERVDIVIVPTQSNSTTDSPVPSPTSDSKVYAIPSTSEASSVRCGPEVKQSQHPSHTAEGHCDDSTTVDTDVPASVELPSATNAQGHGAHVLCSSHYPASDSYIDSSEALTPAPIAPTPQRVVEYADKDATHCNTPPTDTPLKAAPSPAHTDVDVERAVRSPIAVEAPSPVSDSQAHTPFAIPWQNSHNPTCVPGELSTGTGDYTTSTQISNTVLTSLTPWFSRASAFISHITSANSNDEVNSPVCELSRGKRHNRPPYRSRK</sequence>
<dbReference type="AlphaFoldDB" id="A0A146L328"/>
<evidence type="ECO:0000313" key="2">
    <source>
        <dbReference type="EMBL" id="JAQ02105.1"/>
    </source>
</evidence>
<reference evidence="2" key="1">
    <citation type="journal article" date="2016" name="Gigascience">
        <title>De novo construction of an expanded transcriptome assembly for the western tarnished plant bug, Lygus hesperus.</title>
        <authorList>
            <person name="Tassone E.E."/>
            <person name="Geib S.M."/>
            <person name="Hall B."/>
            <person name="Fabrick J.A."/>
            <person name="Brent C.S."/>
            <person name="Hull J.J."/>
        </authorList>
    </citation>
    <scope>NUCLEOTIDE SEQUENCE</scope>
</reference>
<evidence type="ECO:0000256" key="1">
    <source>
        <dbReference type="SAM" id="MobiDB-lite"/>
    </source>
</evidence>
<dbReference type="EMBL" id="GDHC01016524">
    <property type="protein sequence ID" value="JAQ02105.1"/>
    <property type="molecule type" value="Transcribed_RNA"/>
</dbReference>
<feature type="compositionally biased region" description="Low complexity" evidence="1">
    <location>
        <begin position="36"/>
        <end position="51"/>
    </location>
</feature>